<dbReference type="NCBIfam" id="TIGR02937">
    <property type="entry name" value="sigma70-ECF"/>
    <property type="match status" value="1"/>
</dbReference>
<dbReference type="SUPFAM" id="SSF88659">
    <property type="entry name" value="Sigma3 and sigma4 domains of RNA polymerase sigma factors"/>
    <property type="match status" value="1"/>
</dbReference>
<dbReference type="OrthoDB" id="265863at2"/>
<proteinExistence type="inferred from homology"/>
<dbReference type="InterPro" id="IPR039425">
    <property type="entry name" value="RNA_pol_sigma-70-like"/>
</dbReference>
<dbReference type="GO" id="GO:0003677">
    <property type="term" value="F:DNA binding"/>
    <property type="evidence" value="ECO:0007669"/>
    <property type="project" value="UniProtKB-KW"/>
</dbReference>
<dbReference type="GO" id="GO:0006352">
    <property type="term" value="P:DNA-templated transcription initiation"/>
    <property type="evidence" value="ECO:0007669"/>
    <property type="project" value="InterPro"/>
</dbReference>
<dbReference type="Proteomes" id="UP000215199">
    <property type="component" value="Unassembled WGS sequence"/>
</dbReference>
<keyword evidence="5" id="KW-0804">Transcription</keyword>
<evidence type="ECO:0000259" key="6">
    <source>
        <dbReference type="Pfam" id="PF04542"/>
    </source>
</evidence>
<dbReference type="EMBL" id="NMUL01000007">
    <property type="protein sequence ID" value="OXM69331.1"/>
    <property type="molecule type" value="Genomic_DNA"/>
</dbReference>
<keyword evidence="4" id="KW-0238">DNA-binding</keyword>
<dbReference type="InterPro" id="IPR013324">
    <property type="entry name" value="RNA_pol_sigma_r3/r4-like"/>
</dbReference>
<dbReference type="SUPFAM" id="SSF88946">
    <property type="entry name" value="Sigma2 domain of RNA polymerase sigma factors"/>
    <property type="match status" value="1"/>
</dbReference>
<dbReference type="PANTHER" id="PTHR43133">
    <property type="entry name" value="RNA POLYMERASE ECF-TYPE SIGMA FACTO"/>
    <property type="match status" value="1"/>
</dbReference>
<keyword evidence="3" id="KW-0731">Sigma factor</keyword>
<evidence type="ECO:0000313" key="8">
    <source>
        <dbReference type="Proteomes" id="UP000215199"/>
    </source>
</evidence>
<dbReference type="InterPro" id="IPR007627">
    <property type="entry name" value="RNA_pol_sigma70_r2"/>
</dbReference>
<evidence type="ECO:0000256" key="4">
    <source>
        <dbReference type="ARBA" id="ARBA00023125"/>
    </source>
</evidence>
<dbReference type="InterPro" id="IPR014284">
    <property type="entry name" value="RNA_pol_sigma-70_dom"/>
</dbReference>
<name>A0A229TEG2_9PSEU</name>
<evidence type="ECO:0000256" key="2">
    <source>
        <dbReference type="ARBA" id="ARBA00023015"/>
    </source>
</evidence>
<dbReference type="InterPro" id="IPR036388">
    <property type="entry name" value="WH-like_DNA-bd_sf"/>
</dbReference>
<reference evidence="8" key="1">
    <citation type="submission" date="2017-07" db="EMBL/GenBank/DDBJ databases">
        <title>Comparative genome mining reveals phylogenetic distribution patterns of secondary metabolites in Amycolatopsis.</title>
        <authorList>
            <person name="Adamek M."/>
            <person name="Alanjary M."/>
            <person name="Sales-Ortells H."/>
            <person name="Goodfellow M."/>
            <person name="Bull A.T."/>
            <person name="Kalinowski J."/>
            <person name="Ziemert N."/>
        </authorList>
    </citation>
    <scope>NUCLEOTIDE SEQUENCE [LARGE SCALE GENOMIC DNA]</scope>
    <source>
        <strain evidence="8">H5</strain>
    </source>
</reference>
<comment type="similarity">
    <text evidence="1">Belongs to the sigma-70 factor family. ECF subfamily.</text>
</comment>
<dbReference type="PANTHER" id="PTHR43133:SF8">
    <property type="entry name" value="RNA POLYMERASE SIGMA FACTOR HI_1459-RELATED"/>
    <property type="match status" value="1"/>
</dbReference>
<gene>
    <name evidence="7" type="ORF">CF165_07300</name>
</gene>
<dbReference type="Gene3D" id="1.10.1740.10">
    <property type="match status" value="1"/>
</dbReference>
<dbReference type="RefSeq" id="WP_093946662.1">
    <property type="nucleotide sequence ID" value="NZ_NMUL01000007.1"/>
</dbReference>
<organism evidence="7 8">
    <name type="scientific">Amycolatopsis vastitatis</name>
    <dbReference type="NCBI Taxonomy" id="1905142"/>
    <lineage>
        <taxon>Bacteria</taxon>
        <taxon>Bacillati</taxon>
        <taxon>Actinomycetota</taxon>
        <taxon>Actinomycetes</taxon>
        <taxon>Pseudonocardiales</taxon>
        <taxon>Pseudonocardiaceae</taxon>
        <taxon>Amycolatopsis</taxon>
    </lineage>
</organism>
<keyword evidence="2" id="KW-0805">Transcription regulation</keyword>
<sequence>MNGQRPAATNAHIGELLQAARAGDREGLAEIVRELTPMLWHIARAQGLDPDSSSDVVQHTWLTLVRSLADIRTPAALTGWLVKVTKREAWRVARAQRAERLVDPTDMPDTPEQGLGPEQLAVAEESNRLLWTLLRRLPERCQWLLRIVAFVPRPDYAAVGESLGMPHGSIGPTRGRCLARLRRLLEAGVRNGEGQAS</sequence>
<protein>
    <submittedName>
        <fullName evidence="7">RNA polymerase subunit sigma</fullName>
    </submittedName>
</protein>
<dbReference type="InterPro" id="IPR013325">
    <property type="entry name" value="RNA_pol_sigma_r2"/>
</dbReference>
<evidence type="ECO:0000256" key="3">
    <source>
        <dbReference type="ARBA" id="ARBA00023082"/>
    </source>
</evidence>
<evidence type="ECO:0000256" key="5">
    <source>
        <dbReference type="ARBA" id="ARBA00023163"/>
    </source>
</evidence>
<evidence type="ECO:0000313" key="7">
    <source>
        <dbReference type="EMBL" id="OXM69331.1"/>
    </source>
</evidence>
<comment type="caution">
    <text evidence="7">The sequence shown here is derived from an EMBL/GenBank/DDBJ whole genome shotgun (WGS) entry which is preliminary data.</text>
</comment>
<dbReference type="Gene3D" id="1.10.10.10">
    <property type="entry name" value="Winged helix-like DNA-binding domain superfamily/Winged helix DNA-binding domain"/>
    <property type="match status" value="1"/>
</dbReference>
<dbReference type="GO" id="GO:0016987">
    <property type="term" value="F:sigma factor activity"/>
    <property type="evidence" value="ECO:0007669"/>
    <property type="project" value="UniProtKB-KW"/>
</dbReference>
<feature type="domain" description="RNA polymerase sigma-70 region 2" evidence="6">
    <location>
        <begin position="32"/>
        <end position="97"/>
    </location>
</feature>
<evidence type="ECO:0000256" key="1">
    <source>
        <dbReference type="ARBA" id="ARBA00010641"/>
    </source>
</evidence>
<dbReference type="AlphaFoldDB" id="A0A229TEG2"/>
<keyword evidence="8" id="KW-1185">Reference proteome</keyword>
<dbReference type="Pfam" id="PF04542">
    <property type="entry name" value="Sigma70_r2"/>
    <property type="match status" value="1"/>
</dbReference>
<accession>A0A229TEG2</accession>